<comment type="subcellular location">
    <subcellularLocation>
        <location evidence="1">Cytoplasm</location>
        <location evidence="1">Cytoskeleton</location>
    </subcellularLocation>
</comment>
<evidence type="ECO:0000256" key="3">
    <source>
        <dbReference type="ARBA" id="ARBA00022490"/>
    </source>
</evidence>
<comment type="caution">
    <text evidence="8">The sequence shown here is derived from an EMBL/GenBank/DDBJ whole genome shotgun (WGS) entry which is preliminary data.</text>
</comment>
<feature type="region of interest" description="Disordered" evidence="7">
    <location>
        <begin position="210"/>
        <end position="276"/>
    </location>
</feature>
<evidence type="ECO:0000256" key="6">
    <source>
        <dbReference type="SAM" id="Coils"/>
    </source>
</evidence>
<keyword evidence="9" id="KW-1185">Reference proteome</keyword>
<evidence type="ECO:0000256" key="1">
    <source>
        <dbReference type="ARBA" id="ARBA00004245"/>
    </source>
</evidence>
<evidence type="ECO:0000256" key="7">
    <source>
        <dbReference type="SAM" id="MobiDB-lite"/>
    </source>
</evidence>
<evidence type="ECO:0000256" key="5">
    <source>
        <dbReference type="ARBA" id="ARBA00023212"/>
    </source>
</evidence>
<keyword evidence="4 6" id="KW-0175">Coiled coil</keyword>
<dbReference type="Pfam" id="PF05672">
    <property type="entry name" value="MAP7"/>
    <property type="match status" value="1"/>
</dbReference>
<feature type="compositionally biased region" description="Polar residues" evidence="7">
    <location>
        <begin position="507"/>
        <end position="516"/>
    </location>
</feature>
<comment type="similarity">
    <text evidence="2">Belongs to the MAP7 family.</text>
</comment>
<evidence type="ECO:0000313" key="8">
    <source>
        <dbReference type="EMBL" id="TTE07136.1"/>
    </source>
</evidence>
<dbReference type="InterPro" id="IPR051483">
    <property type="entry name" value="MAP7_domain-containing"/>
</dbReference>
<feature type="region of interest" description="Disordered" evidence="7">
    <location>
        <begin position="167"/>
        <end position="187"/>
    </location>
</feature>
<feature type="coiled-coil region" evidence="6">
    <location>
        <begin position="81"/>
        <end position="130"/>
    </location>
</feature>
<dbReference type="InterPro" id="IPR008604">
    <property type="entry name" value="MAP7_fam"/>
</dbReference>
<feature type="compositionally biased region" description="Polar residues" evidence="7">
    <location>
        <begin position="211"/>
        <end position="231"/>
    </location>
</feature>
<feature type="compositionally biased region" description="Basic and acidic residues" evidence="7">
    <location>
        <begin position="344"/>
        <end position="427"/>
    </location>
</feature>
<dbReference type="Proteomes" id="UP000319801">
    <property type="component" value="Unassembled WGS sequence"/>
</dbReference>
<reference evidence="8 9" key="1">
    <citation type="journal article" date="2019" name="Genome Biol. Evol.">
        <title>Whole-Genome Sequencing of the Giant Devil Catfish, Bagarius yarrelli.</title>
        <authorList>
            <person name="Jiang W."/>
            <person name="Lv Y."/>
            <person name="Cheng L."/>
            <person name="Yang K."/>
            <person name="Chao B."/>
            <person name="Wang X."/>
            <person name="Li Y."/>
            <person name="Pan X."/>
            <person name="You X."/>
            <person name="Zhang Y."/>
            <person name="Yang J."/>
            <person name="Li J."/>
            <person name="Zhang X."/>
            <person name="Liu S."/>
            <person name="Sun C."/>
            <person name="Yang J."/>
            <person name="Shi Q."/>
        </authorList>
    </citation>
    <scope>NUCLEOTIDE SEQUENCE [LARGE SCALE GENOMIC DNA]</scope>
    <source>
        <strain evidence="8">JWS20170419001</strain>
        <tissue evidence="8">Muscle</tissue>
    </source>
</reference>
<dbReference type="GO" id="GO:0015630">
    <property type="term" value="C:microtubule cytoskeleton"/>
    <property type="evidence" value="ECO:0007669"/>
    <property type="project" value="InterPro"/>
</dbReference>
<sequence length="516" mass="59675">MPAPCSLSLAGQQRNWKQVGKASFPSRSILPDGDKMKDSASLKVDERLRLARERREEHLKQLASREQGWLDREERAQRFYQKHLEERRKKLEEQRLKEETRRNAVEEKRNQRLKLERERYESVVQKTMERSQKAKLRNAQRRVLNPKNNTIVVHICRRAVSCHTMSNSSPQKAAGAPKHHKAMSSGGTKVCAQTATNKPGLNLERREQLHSDTVSVKISSTPETEGKTITSLPGLRLTLRGSSRQGFFPPLPEEDNPDPECTQNSHEPQREPSATACPHQDVKCAGVMMQENPGCNIPLSAPACPHTPKDQSVGHQSKPSAGTTDPEEASRLLAERRRQARLQRQREEEERSETKETERRVREESTIRRAEERAKHESEEKRRREENEQKKAEEEERRLHQQKEEEEERQKLERETRFQREESERQERKKKPTLSSTMLDENVKPLHSLPLEEVIKLPSPVKDSMMSLTNDEDLLPTVAFKERRSIRTIARLEEIQGHQRAGEDQTQEPLVTSLTP</sequence>
<protein>
    <submittedName>
        <fullName evidence="8">Ensconsin</fullName>
    </submittedName>
</protein>
<feature type="region of interest" description="Disordered" evidence="7">
    <location>
        <begin position="297"/>
        <end position="445"/>
    </location>
</feature>
<accession>A0A556VA64</accession>
<organism evidence="8 9">
    <name type="scientific">Bagarius yarrelli</name>
    <name type="common">Goonch</name>
    <name type="synonym">Bagrus yarrelli</name>
    <dbReference type="NCBI Taxonomy" id="175774"/>
    <lineage>
        <taxon>Eukaryota</taxon>
        <taxon>Metazoa</taxon>
        <taxon>Chordata</taxon>
        <taxon>Craniata</taxon>
        <taxon>Vertebrata</taxon>
        <taxon>Euteleostomi</taxon>
        <taxon>Actinopterygii</taxon>
        <taxon>Neopterygii</taxon>
        <taxon>Teleostei</taxon>
        <taxon>Ostariophysi</taxon>
        <taxon>Siluriformes</taxon>
        <taxon>Sisoridae</taxon>
        <taxon>Sisorinae</taxon>
        <taxon>Bagarius</taxon>
    </lineage>
</organism>
<feature type="region of interest" description="Disordered" evidence="7">
    <location>
        <begin position="494"/>
        <end position="516"/>
    </location>
</feature>
<feature type="compositionally biased region" description="Polar residues" evidence="7">
    <location>
        <begin position="313"/>
        <end position="323"/>
    </location>
</feature>
<dbReference type="PANTHER" id="PTHR15073:SF4">
    <property type="entry name" value="ENSCONSIN"/>
    <property type="match status" value="1"/>
</dbReference>
<gene>
    <name evidence="8" type="ORF">Baya_14885</name>
</gene>
<keyword evidence="5" id="KW-0206">Cytoskeleton</keyword>
<proteinExistence type="inferred from homology"/>
<dbReference type="PANTHER" id="PTHR15073">
    <property type="entry name" value="MICROTUBULE-ASSOCIATED PROTEIN"/>
    <property type="match status" value="1"/>
</dbReference>
<dbReference type="EMBL" id="VCAZ01000186">
    <property type="protein sequence ID" value="TTE07136.1"/>
    <property type="molecule type" value="Genomic_DNA"/>
</dbReference>
<dbReference type="AlphaFoldDB" id="A0A556VA64"/>
<evidence type="ECO:0000256" key="2">
    <source>
        <dbReference type="ARBA" id="ARBA00007525"/>
    </source>
</evidence>
<name>A0A556VA64_BAGYA</name>
<keyword evidence="3" id="KW-0963">Cytoplasm</keyword>
<feature type="compositionally biased region" description="Basic and acidic residues" evidence="7">
    <location>
        <begin position="328"/>
        <end position="337"/>
    </location>
</feature>
<evidence type="ECO:0000256" key="4">
    <source>
        <dbReference type="ARBA" id="ARBA00023054"/>
    </source>
</evidence>
<dbReference type="GO" id="GO:0000226">
    <property type="term" value="P:microtubule cytoskeleton organization"/>
    <property type="evidence" value="ECO:0007669"/>
    <property type="project" value="InterPro"/>
</dbReference>
<dbReference type="OrthoDB" id="8959344at2759"/>
<evidence type="ECO:0000313" key="9">
    <source>
        <dbReference type="Proteomes" id="UP000319801"/>
    </source>
</evidence>
<feature type="compositionally biased region" description="Basic and acidic residues" evidence="7">
    <location>
        <begin position="494"/>
        <end position="503"/>
    </location>
</feature>